<dbReference type="Proteomes" id="UP001231649">
    <property type="component" value="Chromosome 12"/>
</dbReference>
<proteinExistence type="predicted"/>
<protein>
    <submittedName>
        <fullName evidence="1">Uncharacterized protein</fullName>
    </submittedName>
</protein>
<organism evidence="1 2">
    <name type="scientific">Mythimna loreyi</name>
    <dbReference type="NCBI Taxonomy" id="667449"/>
    <lineage>
        <taxon>Eukaryota</taxon>
        <taxon>Metazoa</taxon>
        <taxon>Ecdysozoa</taxon>
        <taxon>Arthropoda</taxon>
        <taxon>Hexapoda</taxon>
        <taxon>Insecta</taxon>
        <taxon>Pterygota</taxon>
        <taxon>Neoptera</taxon>
        <taxon>Endopterygota</taxon>
        <taxon>Lepidoptera</taxon>
        <taxon>Glossata</taxon>
        <taxon>Ditrysia</taxon>
        <taxon>Noctuoidea</taxon>
        <taxon>Noctuidae</taxon>
        <taxon>Noctuinae</taxon>
        <taxon>Hadenini</taxon>
        <taxon>Mythimna</taxon>
    </lineage>
</organism>
<reference evidence="1" key="1">
    <citation type="submission" date="2023-03" db="EMBL/GenBank/DDBJ databases">
        <title>Chromosome-level genomes of two armyworms, Mythimna separata and Mythimna loreyi, provide insights into the biosynthesis and reception of sex pheromones.</title>
        <authorList>
            <person name="Zhao H."/>
        </authorList>
    </citation>
    <scope>NUCLEOTIDE SEQUENCE</scope>
    <source>
        <strain evidence="1">BeijingLab</strain>
    </source>
</reference>
<accession>A0ACC2R187</accession>
<keyword evidence="2" id="KW-1185">Reference proteome</keyword>
<comment type="caution">
    <text evidence="1">The sequence shown here is derived from an EMBL/GenBank/DDBJ whole genome shotgun (WGS) entry which is preliminary data.</text>
</comment>
<evidence type="ECO:0000313" key="1">
    <source>
        <dbReference type="EMBL" id="KAJ8730860.1"/>
    </source>
</evidence>
<name>A0ACC2R187_9NEOP</name>
<dbReference type="EMBL" id="CM056788">
    <property type="protein sequence ID" value="KAJ8730860.1"/>
    <property type="molecule type" value="Genomic_DNA"/>
</dbReference>
<sequence>MGKILMLVLIATAAVAIARRDVRSPGGSGWQRSSGFGGGPSAGFSRSSGGGWTGSGNNLGRSFGSGGWQFGSSTRGRSPSSSGWSQSGCSSNGAYGGNSFRSPGWNDRFADSTVIESLDSSNEPYNQGLRSNNGWQSSAW</sequence>
<evidence type="ECO:0000313" key="2">
    <source>
        <dbReference type="Proteomes" id="UP001231649"/>
    </source>
</evidence>
<gene>
    <name evidence="1" type="ORF">PYW08_002273</name>
</gene>